<dbReference type="EMBL" id="JADNYM010000024">
    <property type="protein sequence ID" value="MBG0741059.1"/>
    <property type="molecule type" value="Genomic_DNA"/>
</dbReference>
<reference evidence="1 2" key="1">
    <citation type="submission" date="2020-11" db="EMBL/GenBank/DDBJ databases">
        <title>Arthrobacter antarcticus sp. nov., isolated from Antarctic Soil.</title>
        <authorList>
            <person name="Li J."/>
        </authorList>
    </citation>
    <scope>NUCLEOTIDE SEQUENCE [LARGE SCALE GENOMIC DNA]</scope>
    <source>
        <strain evidence="1 2">Z1-20</strain>
    </source>
</reference>
<dbReference type="InterPro" id="IPR019587">
    <property type="entry name" value="Polyketide_cyclase/dehydratase"/>
</dbReference>
<sequence>MEGRFFNLNSSWLLNATPTETWAIIADPEMSWPSWWPNCSFAGPLVRTTGHGTSPDAVLLATTTALNFKASLGYTLTITIHPTSVRAPAHISFEAGGDLNGTGGVRLSPAIGNQTQMNIEWRVRPTKRWMMFLAPVAGQVFAAAHAQMMRQGEQGLRSALETSQSQDSRS</sequence>
<proteinExistence type="predicted"/>
<dbReference type="InterPro" id="IPR023393">
    <property type="entry name" value="START-like_dom_sf"/>
</dbReference>
<evidence type="ECO:0000313" key="1">
    <source>
        <dbReference type="EMBL" id="MBG0741059.1"/>
    </source>
</evidence>
<evidence type="ECO:0000313" key="2">
    <source>
        <dbReference type="Proteomes" id="UP000655366"/>
    </source>
</evidence>
<evidence type="ECO:0008006" key="3">
    <source>
        <dbReference type="Google" id="ProtNLM"/>
    </source>
</evidence>
<dbReference type="SUPFAM" id="SSF55961">
    <property type="entry name" value="Bet v1-like"/>
    <property type="match status" value="1"/>
</dbReference>
<name>A0A931G9D5_9MICC</name>
<dbReference type="Pfam" id="PF10604">
    <property type="entry name" value="Polyketide_cyc2"/>
    <property type="match status" value="1"/>
</dbReference>
<comment type="caution">
    <text evidence="1">The sequence shown here is derived from an EMBL/GenBank/DDBJ whole genome shotgun (WGS) entry which is preliminary data.</text>
</comment>
<dbReference type="RefSeq" id="WP_196397987.1">
    <property type="nucleotide sequence ID" value="NZ_JADNYM010000024.1"/>
</dbReference>
<dbReference type="Proteomes" id="UP000655366">
    <property type="component" value="Unassembled WGS sequence"/>
</dbReference>
<keyword evidence="2" id="KW-1185">Reference proteome</keyword>
<accession>A0A931G9D5</accession>
<organism evidence="1 2">
    <name type="scientific">Arthrobacter terrae</name>
    <dbReference type="NCBI Taxonomy" id="2935737"/>
    <lineage>
        <taxon>Bacteria</taxon>
        <taxon>Bacillati</taxon>
        <taxon>Actinomycetota</taxon>
        <taxon>Actinomycetes</taxon>
        <taxon>Micrococcales</taxon>
        <taxon>Micrococcaceae</taxon>
        <taxon>Arthrobacter</taxon>
    </lineage>
</organism>
<dbReference type="AlphaFoldDB" id="A0A931G9D5"/>
<gene>
    <name evidence="1" type="ORF">IV500_16930</name>
</gene>
<protein>
    <recommendedName>
        <fullName evidence="3">Polyketide cyclase / dehydrase and lipid transport</fullName>
    </recommendedName>
</protein>
<dbReference type="Gene3D" id="3.30.530.20">
    <property type="match status" value="1"/>
</dbReference>